<sequence>MKAMTNSAHKPVATAQEKCGGFSTLRDFVILVGSILWCLISSAFSVVFQTKPKKSLKEEIVLVTGAANGLGKELTLKFAKEGAVLVLWDIDEKGIQNVSSEIKSRGGAAHAYLCDISDNDQVQQVGKRVQQEVGDISIVVNNAGILQNVLFTDLDPAKIRKTLEVNVLSHFWINRFFLPRMIENGKGHIVATASVAGLQGWLYLTDYSASKFAILGMMESLEEDMRHLGLSDRIHFTTVCPITINTGMNQNPTTRLPSLVPILKVEETADIIVHAIQRNERLVTVPRSLLHPLLFLRLFPRKVAQLIFDFVEYNQLPNSQEKQNSL</sequence>
<proteinExistence type="inferred from homology"/>
<dbReference type="GO" id="GO:0005811">
    <property type="term" value="C:lipid droplet"/>
    <property type="evidence" value="ECO:0007669"/>
    <property type="project" value="TreeGrafter"/>
</dbReference>
<dbReference type="GO" id="GO:0052650">
    <property type="term" value="F:all-trans-retinol dehydrogenase (NADP+) activity"/>
    <property type="evidence" value="ECO:0007669"/>
    <property type="project" value="UniProtKB-ARBA"/>
</dbReference>
<comment type="caution">
    <text evidence="14">The sequence shown here is derived from an EMBL/GenBank/DDBJ whole genome shotgun (WGS) entry which is preliminary data.</text>
</comment>
<evidence type="ECO:0000256" key="12">
    <source>
        <dbReference type="RuleBase" id="RU000363"/>
    </source>
</evidence>
<protein>
    <recommendedName>
        <fullName evidence="10">Short-chain dehydrogenase/reductase 3</fullName>
    </recommendedName>
    <alternativeName>
        <fullName evidence="11">Retinal short-chain dehydrogenase/reductase 1</fullName>
    </alternativeName>
</protein>
<evidence type="ECO:0000256" key="5">
    <source>
        <dbReference type="ARBA" id="ARBA00022989"/>
    </source>
</evidence>
<dbReference type="PANTHER" id="PTHR24322">
    <property type="entry name" value="PKSB"/>
    <property type="match status" value="1"/>
</dbReference>
<dbReference type="EMBL" id="BPLQ01002703">
    <property type="protein sequence ID" value="GIX95117.1"/>
    <property type="molecule type" value="Genomic_DNA"/>
</dbReference>
<gene>
    <name evidence="14" type="primary">HSD17B13</name>
    <name evidence="14" type="ORF">CDAR_178601</name>
</gene>
<dbReference type="SUPFAM" id="SSF51735">
    <property type="entry name" value="NAD(P)-binding Rossmann-fold domains"/>
    <property type="match status" value="1"/>
</dbReference>
<dbReference type="PRINTS" id="PR00081">
    <property type="entry name" value="GDHRDH"/>
</dbReference>
<reference evidence="14 15" key="1">
    <citation type="submission" date="2021-06" db="EMBL/GenBank/DDBJ databases">
        <title>Caerostris darwini draft genome.</title>
        <authorList>
            <person name="Kono N."/>
            <person name="Arakawa K."/>
        </authorList>
    </citation>
    <scope>NUCLEOTIDE SEQUENCE [LARGE SCALE GENOMIC DNA]</scope>
</reference>
<evidence type="ECO:0000256" key="7">
    <source>
        <dbReference type="ARBA" id="ARBA00023098"/>
    </source>
</evidence>
<comment type="similarity">
    <text evidence="2 12">Belongs to the short-chain dehydrogenases/reductases (SDR) family.</text>
</comment>
<evidence type="ECO:0000256" key="10">
    <source>
        <dbReference type="ARBA" id="ARBA00068717"/>
    </source>
</evidence>
<evidence type="ECO:0000313" key="14">
    <source>
        <dbReference type="EMBL" id="GIX95117.1"/>
    </source>
</evidence>
<evidence type="ECO:0000256" key="13">
    <source>
        <dbReference type="SAM" id="Phobius"/>
    </source>
</evidence>
<evidence type="ECO:0000256" key="3">
    <source>
        <dbReference type="ARBA" id="ARBA00022692"/>
    </source>
</evidence>
<evidence type="ECO:0000256" key="4">
    <source>
        <dbReference type="ARBA" id="ARBA00022857"/>
    </source>
</evidence>
<dbReference type="Proteomes" id="UP001054837">
    <property type="component" value="Unassembled WGS sequence"/>
</dbReference>
<dbReference type="InterPro" id="IPR002347">
    <property type="entry name" value="SDR_fam"/>
</dbReference>
<evidence type="ECO:0000313" key="15">
    <source>
        <dbReference type="Proteomes" id="UP001054837"/>
    </source>
</evidence>
<accession>A0AAV4PCI6</accession>
<keyword evidence="5 13" id="KW-1133">Transmembrane helix</keyword>
<dbReference type="CDD" id="cd05339">
    <property type="entry name" value="17beta-HSDXI-like_SDR_c"/>
    <property type="match status" value="1"/>
</dbReference>
<dbReference type="PANTHER" id="PTHR24322:SF736">
    <property type="entry name" value="RETINOL DEHYDROGENASE 10"/>
    <property type="match status" value="1"/>
</dbReference>
<organism evidence="14 15">
    <name type="scientific">Caerostris darwini</name>
    <dbReference type="NCBI Taxonomy" id="1538125"/>
    <lineage>
        <taxon>Eukaryota</taxon>
        <taxon>Metazoa</taxon>
        <taxon>Ecdysozoa</taxon>
        <taxon>Arthropoda</taxon>
        <taxon>Chelicerata</taxon>
        <taxon>Arachnida</taxon>
        <taxon>Araneae</taxon>
        <taxon>Araneomorphae</taxon>
        <taxon>Entelegynae</taxon>
        <taxon>Araneoidea</taxon>
        <taxon>Araneidae</taxon>
        <taxon>Caerostris</taxon>
    </lineage>
</organism>
<evidence type="ECO:0000256" key="6">
    <source>
        <dbReference type="ARBA" id="ARBA00023002"/>
    </source>
</evidence>
<keyword evidence="3 13" id="KW-0812">Transmembrane</keyword>
<dbReference type="InterPro" id="IPR036291">
    <property type="entry name" value="NAD(P)-bd_dom_sf"/>
</dbReference>
<dbReference type="PRINTS" id="PR00080">
    <property type="entry name" value="SDRFAMILY"/>
</dbReference>
<evidence type="ECO:0000256" key="8">
    <source>
        <dbReference type="ARBA" id="ARBA00023136"/>
    </source>
</evidence>
<dbReference type="GO" id="GO:0016020">
    <property type="term" value="C:membrane"/>
    <property type="evidence" value="ECO:0007669"/>
    <property type="project" value="UniProtKB-SubCell"/>
</dbReference>
<evidence type="ECO:0000256" key="1">
    <source>
        <dbReference type="ARBA" id="ARBA00004141"/>
    </source>
</evidence>
<keyword evidence="4" id="KW-0521">NADP</keyword>
<comment type="subcellular location">
    <subcellularLocation>
        <location evidence="1">Membrane</location>
        <topology evidence="1">Multi-pass membrane protein</topology>
    </subcellularLocation>
</comment>
<dbReference type="FunFam" id="3.40.50.720:FF:000131">
    <property type="entry name" value="Short-chain dehydrogenase/reductase 3"/>
    <property type="match status" value="1"/>
</dbReference>
<dbReference type="Pfam" id="PF00106">
    <property type="entry name" value="adh_short"/>
    <property type="match status" value="1"/>
</dbReference>
<keyword evidence="6" id="KW-0560">Oxidoreductase</keyword>
<feature type="transmembrane region" description="Helical" evidence="13">
    <location>
        <begin position="28"/>
        <end position="48"/>
    </location>
</feature>
<dbReference type="Gene3D" id="3.40.50.720">
    <property type="entry name" value="NAD(P)-binding Rossmann-like Domain"/>
    <property type="match status" value="1"/>
</dbReference>
<evidence type="ECO:0000256" key="11">
    <source>
        <dbReference type="ARBA" id="ARBA00082544"/>
    </source>
</evidence>
<keyword evidence="15" id="KW-1185">Reference proteome</keyword>
<keyword evidence="8 13" id="KW-0472">Membrane</keyword>
<evidence type="ECO:0000256" key="2">
    <source>
        <dbReference type="ARBA" id="ARBA00006484"/>
    </source>
</evidence>
<dbReference type="AlphaFoldDB" id="A0AAV4PCI6"/>
<comment type="function">
    <text evidence="9">Catalyzes the reduction of all-trans-retinal to all-trans-retinol in the presence of NADPH.</text>
</comment>
<name>A0AAV4PCI6_9ARAC</name>
<evidence type="ECO:0000256" key="9">
    <source>
        <dbReference type="ARBA" id="ARBA00059620"/>
    </source>
</evidence>
<keyword evidence="7" id="KW-0443">Lipid metabolism</keyword>